<gene>
    <name evidence="1" type="ORF">LTR37_010190</name>
</gene>
<dbReference type="Proteomes" id="UP001281147">
    <property type="component" value="Unassembled WGS sequence"/>
</dbReference>
<keyword evidence="2" id="KW-1185">Reference proteome</keyword>
<protein>
    <submittedName>
        <fullName evidence="1">Uncharacterized protein</fullName>
    </submittedName>
</protein>
<accession>A0ACC3N5H4</accession>
<reference evidence="1" key="1">
    <citation type="submission" date="2023-07" db="EMBL/GenBank/DDBJ databases">
        <title>Black Yeasts Isolated from many extreme environments.</title>
        <authorList>
            <person name="Coleine C."/>
            <person name="Stajich J.E."/>
            <person name="Selbmann L."/>
        </authorList>
    </citation>
    <scope>NUCLEOTIDE SEQUENCE</scope>
    <source>
        <strain evidence="1">CCFEE 5714</strain>
    </source>
</reference>
<dbReference type="EMBL" id="JAUTXU010000083">
    <property type="protein sequence ID" value="KAK3710563.1"/>
    <property type="molecule type" value="Genomic_DNA"/>
</dbReference>
<name>A0ACC3N5H4_9PEZI</name>
<evidence type="ECO:0000313" key="2">
    <source>
        <dbReference type="Proteomes" id="UP001281147"/>
    </source>
</evidence>
<sequence>MAKSSRSSRVKKNNQTLKRKVFGPVESARRERLNDRLMELAKQPKPSPPDSEAKGTSSSSLSIPVPFHLCSSNDNLQNLPTQPTALTLESAATTTRILDMPAQKQLAKEMLFFHLLGAATDIVGFDPNGDLELSFAGPS</sequence>
<proteinExistence type="predicted"/>
<evidence type="ECO:0000313" key="1">
    <source>
        <dbReference type="EMBL" id="KAK3710563.1"/>
    </source>
</evidence>
<organism evidence="1 2">
    <name type="scientific">Vermiconidia calcicola</name>
    <dbReference type="NCBI Taxonomy" id="1690605"/>
    <lineage>
        <taxon>Eukaryota</taxon>
        <taxon>Fungi</taxon>
        <taxon>Dikarya</taxon>
        <taxon>Ascomycota</taxon>
        <taxon>Pezizomycotina</taxon>
        <taxon>Dothideomycetes</taxon>
        <taxon>Dothideomycetidae</taxon>
        <taxon>Mycosphaerellales</taxon>
        <taxon>Extremaceae</taxon>
        <taxon>Vermiconidia</taxon>
    </lineage>
</organism>
<comment type="caution">
    <text evidence="1">The sequence shown here is derived from an EMBL/GenBank/DDBJ whole genome shotgun (WGS) entry which is preliminary data.</text>
</comment>